<dbReference type="STRING" id="1449351.RISW2_01985"/>
<proteinExistence type="predicted"/>
<keyword evidence="3" id="KW-1185">Reference proteome</keyword>
<dbReference type="RefSeq" id="WP_051491890.1">
    <property type="nucleotide sequence ID" value="NZ_JAME01000011.1"/>
</dbReference>
<feature type="compositionally biased region" description="Polar residues" evidence="1">
    <location>
        <begin position="1"/>
        <end position="18"/>
    </location>
</feature>
<evidence type="ECO:0000313" key="2">
    <source>
        <dbReference type="EMBL" id="ETX29204.1"/>
    </source>
</evidence>
<dbReference type="Pfam" id="PF12525">
    <property type="entry name" value="DUF3726"/>
    <property type="match status" value="1"/>
</dbReference>
<gene>
    <name evidence="2" type="ORF">RISW2_01985</name>
</gene>
<organism evidence="2 3">
    <name type="scientific">Roseivivax isoporae LMG 25204</name>
    <dbReference type="NCBI Taxonomy" id="1449351"/>
    <lineage>
        <taxon>Bacteria</taxon>
        <taxon>Pseudomonadati</taxon>
        <taxon>Pseudomonadota</taxon>
        <taxon>Alphaproteobacteria</taxon>
        <taxon>Rhodobacterales</taxon>
        <taxon>Roseobacteraceae</taxon>
        <taxon>Roseivivax</taxon>
    </lineage>
</organism>
<name>X7FAU1_9RHOB</name>
<accession>X7FAU1</accession>
<dbReference type="AlphaFoldDB" id="X7FAU1"/>
<reference evidence="2 3" key="1">
    <citation type="submission" date="2014-01" db="EMBL/GenBank/DDBJ databases">
        <title>Roseivivax isoporae LMG 25204 Genome Sequencing.</title>
        <authorList>
            <person name="Lai Q."/>
            <person name="Li G."/>
            <person name="Shao Z."/>
        </authorList>
    </citation>
    <scope>NUCLEOTIDE SEQUENCE [LARGE SCALE GENOMIC DNA]</scope>
    <source>
        <strain evidence="2 3">LMG 25204</strain>
    </source>
</reference>
<sequence>MTTAQAPDSEPNDPTRSGPQWPAGSGARLSLNEIAQLCLKAARGAGMSWGLAEEAGFAAAWMAERGLDGPGALLTQLRDAVGRPWRDICPVVAPGAFRAGDRGGLCPIALGSALCDHARLPETAMDGAALQVGPVDHPVLLLAFLSDLARTRGGAVRLVWPRGAVLLTADGRVFGDADELARETRLDGALSLDDVAPEEQPAPRAPLYVPSETLSGLNAFALRTTVPASDASRAGAGATAGDND</sequence>
<evidence type="ECO:0000256" key="1">
    <source>
        <dbReference type="SAM" id="MobiDB-lite"/>
    </source>
</evidence>
<dbReference type="OrthoDB" id="8420038at2"/>
<feature type="region of interest" description="Disordered" evidence="1">
    <location>
        <begin position="1"/>
        <end position="25"/>
    </location>
</feature>
<evidence type="ECO:0008006" key="4">
    <source>
        <dbReference type="Google" id="ProtNLM"/>
    </source>
</evidence>
<evidence type="ECO:0000313" key="3">
    <source>
        <dbReference type="Proteomes" id="UP000023430"/>
    </source>
</evidence>
<comment type="caution">
    <text evidence="2">The sequence shown here is derived from an EMBL/GenBank/DDBJ whole genome shotgun (WGS) entry which is preliminary data.</text>
</comment>
<protein>
    <recommendedName>
        <fullName evidence="4">DUF3726 domain-containing protein</fullName>
    </recommendedName>
</protein>
<dbReference type="InterPro" id="IPR022201">
    <property type="entry name" value="DUF3726"/>
</dbReference>
<dbReference type="Proteomes" id="UP000023430">
    <property type="component" value="Unassembled WGS sequence"/>
</dbReference>
<dbReference type="PATRIC" id="fig|1449351.3.peg.1799"/>
<dbReference type="eggNOG" id="ENOG502ZB26">
    <property type="taxonomic scope" value="Bacteria"/>
</dbReference>
<dbReference type="EMBL" id="JAME01000011">
    <property type="protein sequence ID" value="ETX29204.1"/>
    <property type="molecule type" value="Genomic_DNA"/>
</dbReference>